<proteinExistence type="predicted"/>
<reference evidence="3" key="2">
    <citation type="journal article" date="2009" name="Genome Res.">
        <title>Comparative genomic analyses of the human fungal pathogens Coccidioides and their relatives.</title>
        <authorList>
            <person name="Sharpton T.J."/>
            <person name="Stajich J.E."/>
            <person name="Rounsley S.D."/>
            <person name="Gardner M.J."/>
            <person name="Wortman J.R."/>
            <person name="Jordar V.S."/>
            <person name="Maiti R."/>
            <person name="Kodira C.D."/>
            <person name="Neafsey D.E."/>
            <person name="Zeng Q."/>
            <person name="Hung C.-Y."/>
            <person name="McMahan C."/>
            <person name="Muszewska A."/>
            <person name="Grynberg M."/>
            <person name="Mandel M.A."/>
            <person name="Kellner E.M."/>
            <person name="Barker B.M."/>
            <person name="Galgiani J.N."/>
            <person name="Orbach M.J."/>
            <person name="Kirkland T.N."/>
            <person name="Cole G.T."/>
            <person name="Henn M.R."/>
            <person name="Birren B.W."/>
            <person name="Taylor J.W."/>
        </authorList>
    </citation>
    <scope>NUCLEOTIDE SEQUENCE [LARGE SCALE GENOMIC DNA]</scope>
    <source>
        <strain evidence="3">RMSCC 3488</strain>
    </source>
</reference>
<gene>
    <name evidence="2" type="ORF">CPAG_00221</name>
</gene>
<reference evidence="3" key="3">
    <citation type="journal article" date="2010" name="Genome Res.">
        <title>Population genomic sequencing of Coccidioides fungi reveals recent hybridization and transposon control.</title>
        <authorList>
            <person name="Neafsey D.E."/>
            <person name="Barker B.M."/>
            <person name="Sharpton T.J."/>
            <person name="Stajich J.E."/>
            <person name="Park D.J."/>
            <person name="Whiston E."/>
            <person name="Hung C.-Y."/>
            <person name="McMahan C."/>
            <person name="White J."/>
            <person name="Sykes S."/>
            <person name="Heiman D."/>
            <person name="Young S."/>
            <person name="Zeng Q."/>
            <person name="Abouelleil A."/>
            <person name="Aftuck L."/>
            <person name="Bessette D."/>
            <person name="Brown A."/>
            <person name="FitzGerald M."/>
            <person name="Lui A."/>
            <person name="Macdonald J.P."/>
            <person name="Priest M."/>
            <person name="Orbach M.J."/>
            <person name="Galgiani J.N."/>
            <person name="Kirkland T.N."/>
            <person name="Cole G.T."/>
            <person name="Birren B.W."/>
            <person name="Henn M.R."/>
            <person name="Taylor J.W."/>
            <person name="Rounsley S.D."/>
        </authorList>
    </citation>
    <scope>NUCLEOTIDE SEQUENCE [LARGE SCALE GENOMIC DNA]</scope>
    <source>
        <strain evidence="3">RMSCC 3488</strain>
    </source>
</reference>
<dbReference type="VEuPathDB" id="FungiDB:CPAG_00221"/>
<dbReference type="EMBL" id="DS268109">
    <property type="protein sequence ID" value="KMM63868.1"/>
    <property type="molecule type" value="Genomic_DNA"/>
</dbReference>
<name>A0A0J6F1A7_COCPO</name>
<feature type="region of interest" description="Disordered" evidence="1">
    <location>
        <begin position="151"/>
        <end position="173"/>
    </location>
</feature>
<reference evidence="2 3" key="1">
    <citation type="submission" date="2007-06" db="EMBL/GenBank/DDBJ databases">
        <title>The Genome Sequence of Coccidioides posadasii RMSCC_3488.</title>
        <authorList>
            <consortium name="Coccidioides Genome Resources Consortium"/>
            <consortium name="The Broad Institute Genome Sequencing Platform"/>
            <person name="Henn M.R."/>
            <person name="Sykes S."/>
            <person name="Young S."/>
            <person name="Jaffe D."/>
            <person name="Berlin A."/>
            <person name="Alvarez P."/>
            <person name="Butler J."/>
            <person name="Gnerre S."/>
            <person name="Grabherr M."/>
            <person name="Mauceli E."/>
            <person name="Brockman W."/>
            <person name="Kodira C."/>
            <person name="Alvarado L."/>
            <person name="Zeng Q."/>
            <person name="Crawford M."/>
            <person name="Antoine C."/>
            <person name="Devon K."/>
            <person name="Galgiani J."/>
            <person name="Orsborn K."/>
            <person name="Lewis M.L."/>
            <person name="Nusbaum C."/>
            <person name="Galagan J."/>
            <person name="Birren B."/>
        </authorList>
    </citation>
    <scope>NUCLEOTIDE SEQUENCE [LARGE SCALE GENOMIC DNA]</scope>
    <source>
        <strain evidence="2 3">RMSCC 3488</strain>
    </source>
</reference>
<dbReference type="Proteomes" id="UP000054567">
    <property type="component" value="Unassembled WGS sequence"/>
</dbReference>
<dbReference type="AlphaFoldDB" id="A0A0J6F1A7"/>
<evidence type="ECO:0000313" key="2">
    <source>
        <dbReference type="EMBL" id="KMM63868.1"/>
    </source>
</evidence>
<protein>
    <submittedName>
        <fullName evidence="2">Uncharacterized protein</fullName>
    </submittedName>
</protein>
<sequence>MAYGSWCDVLIKLNDFNENPPKRANEGFDALTRRWQRNRMEFKTFERLLFRGIAAFPREKRVRGGVRDSQCAAPFSCPRKHEGSGTGNLGCSTLLQSHPGSGHGRYLTLILLTSYTNDHGLAVYVSPQKLAFWRSPMKAVGHSRRERANSWIMDPYSSSPSGSMPHGKARGAP</sequence>
<evidence type="ECO:0000256" key="1">
    <source>
        <dbReference type="SAM" id="MobiDB-lite"/>
    </source>
</evidence>
<accession>A0A0J6F1A7</accession>
<evidence type="ECO:0000313" key="3">
    <source>
        <dbReference type="Proteomes" id="UP000054567"/>
    </source>
</evidence>
<organism evidence="2 3">
    <name type="scientific">Coccidioides posadasii RMSCC 3488</name>
    <dbReference type="NCBI Taxonomy" id="454284"/>
    <lineage>
        <taxon>Eukaryota</taxon>
        <taxon>Fungi</taxon>
        <taxon>Dikarya</taxon>
        <taxon>Ascomycota</taxon>
        <taxon>Pezizomycotina</taxon>
        <taxon>Eurotiomycetes</taxon>
        <taxon>Eurotiomycetidae</taxon>
        <taxon>Onygenales</taxon>
        <taxon>Onygenaceae</taxon>
        <taxon>Coccidioides</taxon>
    </lineage>
</organism>